<evidence type="ECO:0000313" key="2">
    <source>
        <dbReference type="EMBL" id="RYC03597.1"/>
    </source>
</evidence>
<dbReference type="OrthoDB" id="3534397at2"/>
<feature type="transmembrane region" description="Helical" evidence="1">
    <location>
        <begin position="162"/>
        <end position="181"/>
    </location>
</feature>
<dbReference type="EMBL" id="SDWU01000004">
    <property type="protein sequence ID" value="RYC03597.1"/>
    <property type="molecule type" value="Genomic_DNA"/>
</dbReference>
<protein>
    <submittedName>
        <fullName evidence="2">DUF4386 family protein</fullName>
    </submittedName>
</protein>
<feature type="transmembrane region" description="Helical" evidence="1">
    <location>
        <begin position="210"/>
        <end position="227"/>
    </location>
</feature>
<reference evidence="2 3" key="1">
    <citation type="submission" date="2019-01" db="EMBL/GenBank/DDBJ databases">
        <title>Novel species of Nocardioides.</title>
        <authorList>
            <person name="Liu Q."/>
            <person name="Xin Y.-H."/>
        </authorList>
    </citation>
    <scope>NUCLEOTIDE SEQUENCE [LARGE SCALE GENOMIC DNA]</scope>
    <source>
        <strain evidence="2 3">CGMCC 4.6875</strain>
    </source>
</reference>
<keyword evidence="1" id="KW-0812">Transmembrane</keyword>
<evidence type="ECO:0000313" key="3">
    <source>
        <dbReference type="Proteomes" id="UP000293291"/>
    </source>
</evidence>
<name>A0A4V1RMU7_9ACTN</name>
<proteinExistence type="predicted"/>
<organism evidence="2 3">
    <name type="scientific">Nocardioides ganghwensis</name>
    <dbReference type="NCBI Taxonomy" id="252230"/>
    <lineage>
        <taxon>Bacteria</taxon>
        <taxon>Bacillati</taxon>
        <taxon>Actinomycetota</taxon>
        <taxon>Actinomycetes</taxon>
        <taxon>Propionibacteriales</taxon>
        <taxon>Nocardioidaceae</taxon>
        <taxon>Nocardioides</taxon>
    </lineage>
</organism>
<comment type="caution">
    <text evidence="2">The sequence shown here is derived from an EMBL/GenBank/DDBJ whole genome shotgun (WGS) entry which is preliminary data.</text>
</comment>
<dbReference type="AlphaFoldDB" id="A0A4V1RMU7"/>
<dbReference type="RefSeq" id="WP_129453695.1">
    <property type="nucleotide sequence ID" value="NZ_JACXYX010000004.1"/>
</dbReference>
<accession>A0A4V1RMU7</accession>
<feature type="transmembrane region" description="Helical" evidence="1">
    <location>
        <begin position="35"/>
        <end position="53"/>
    </location>
</feature>
<keyword evidence="1" id="KW-0472">Membrane</keyword>
<sequence>MTQRQISMGAGLLPPQHAVDVPAPDHDVRRGLRRLLGAIAVSSPVLFATFVALDPGPLPREPASEFLGAIAAAPGQYVLATTVQLAAMVTGLAVAVAVGLAFRSSSRRLSAVAGALMAIGCLGGTGFVGAKLVAADLVADAEPRRGAEEAWTAVQSGPLFDVMSIPLLMAILGTVVVTIVLVRARRDISWWPAALYLVGFVMSSGEFPDLVTFLGALVQVPAVVVIARQLNR</sequence>
<evidence type="ECO:0000256" key="1">
    <source>
        <dbReference type="SAM" id="Phobius"/>
    </source>
</evidence>
<feature type="transmembrane region" description="Helical" evidence="1">
    <location>
        <begin position="109"/>
        <end position="130"/>
    </location>
</feature>
<feature type="transmembrane region" description="Helical" evidence="1">
    <location>
        <begin position="188"/>
        <end position="204"/>
    </location>
</feature>
<dbReference type="Proteomes" id="UP000293291">
    <property type="component" value="Unassembled WGS sequence"/>
</dbReference>
<keyword evidence="1" id="KW-1133">Transmembrane helix</keyword>
<gene>
    <name evidence="2" type="ORF">EUA07_03880</name>
</gene>
<feature type="transmembrane region" description="Helical" evidence="1">
    <location>
        <begin position="77"/>
        <end position="102"/>
    </location>
</feature>
<keyword evidence="3" id="KW-1185">Reference proteome</keyword>